<sequence length="60" mass="6746">MQPIDVFRLVIGRDPPVDMPHMEVTLKPGAVPARCSARRYSQAYRQFLKKHIDALIAAGL</sequence>
<name>A0A225VQY8_9STRA</name>
<evidence type="ECO:0000313" key="2">
    <source>
        <dbReference type="Proteomes" id="UP000198211"/>
    </source>
</evidence>
<accession>A0A225VQY8</accession>
<dbReference type="OrthoDB" id="122325at2759"/>
<proteinExistence type="predicted"/>
<protein>
    <recommendedName>
        <fullName evidence="3">Reverse transcriptase</fullName>
    </recommendedName>
</protein>
<evidence type="ECO:0008006" key="3">
    <source>
        <dbReference type="Google" id="ProtNLM"/>
    </source>
</evidence>
<reference evidence="2" key="1">
    <citation type="submission" date="2017-03" db="EMBL/GenBank/DDBJ databases">
        <title>Phytopthora megakarya and P. palmivora, two closely related causual agents of cacao black pod achieved similar genome size and gene model numbers by different mechanisms.</title>
        <authorList>
            <person name="Ali S."/>
            <person name="Shao J."/>
            <person name="Larry D.J."/>
            <person name="Kronmiller B."/>
            <person name="Shen D."/>
            <person name="Strem M.D."/>
            <person name="Melnick R.L."/>
            <person name="Guiltinan M.J."/>
            <person name="Tyler B.M."/>
            <person name="Meinhardt L.W."/>
            <person name="Bailey B.A."/>
        </authorList>
    </citation>
    <scope>NUCLEOTIDE SEQUENCE [LARGE SCALE GENOMIC DNA]</scope>
    <source>
        <strain evidence="2">zdho120</strain>
    </source>
</reference>
<dbReference type="AlphaFoldDB" id="A0A225VQY8"/>
<keyword evidence="2" id="KW-1185">Reference proteome</keyword>
<dbReference type="InterPro" id="IPR043502">
    <property type="entry name" value="DNA/RNA_pol_sf"/>
</dbReference>
<organism evidence="1 2">
    <name type="scientific">Phytophthora megakarya</name>
    <dbReference type="NCBI Taxonomy" id="4795"/>
    <lineage>
        <taxon>Eukaryota</taxon>
        <taxon>Sar</taxon>
        <taxon>Stramenopiles</taxon>
        <taxon>Oomycota</taxon>
        <taxon>Peronosporomycetes</taxon>
        <taxon>Peronosporales</taxon>
        <taxon>Peronosporaceae</taxon>
        <taxon>Phytophthora</taxon>
    </lineage>
</organism>
<dbReference type="Proteomes" id="UP000198211">
    <property type="component" value="Unassembled WGS sequence"/>
</dbReference>
<dbReference type="SUPFAM" id="SSF56672">
    <property type="entry name" value="DNA/RNA polymerases"/>
    <property type="match status" value="1"/>
</dbReference>
<dbReference type="EMBL" id="NBNE01003586">
    <property type="protein sequence ID" value="OWZ07318.1"/>
    <property type="molecule type" value="Genomic_DNA"/>
</dbReference>
<comment type="caution">
    <text evidence="1">The sequence shown here is derived from an EMBL/GenBank/DDBJ whole genome shotgun (WGS) entry which is preliminary data.</text>
</comment>
<gene>
    <name evidence="1" type="ORF">PHMEG_00020299</name>
</gene>
<evidence type="ECO:0000313" key="1">
    <source>
        <dbReference type="EMBL" id="OWZ07318.1"/>
    </source>
</evidence>